<reference evidence="2 3" key="1">
    <citation type="submission" date="2022-06" db="EMBL/GenBank/DDBJ databases">
        <authorList>
            <person name="Xuan X."/>
        </authorList>
    </citation>
    <scope>NUCLEOTIDE SEQUENCE [LARGE SCALE GENOMIC DNA]</scope>
    <source>
        <strain evidence="2 3">2V75</strain>
    </source>
</reference>
<feature type="transmembrane region" description="Helical" evidence="1">
    <location>
        <begin position="126"/>
        <end position="154"/>
    </location>
</feature>
<organism evidence="2 3">
    <name type="scientific">Robiginitalea marina</name>
    <dbReference type="NCBI Taxonomy" id="2954105"/>
    <lineage>
        <taxon>Bacteria</taxon>
        <taxon>Pseudomonadati</taxon>
        <taxon>Bacteroidota</taxon>
        <taxon>Flavobacteriia</taxon>
        <taxon>Flavobacteriales</taxon>
        <taxon>Flavobacteriaceae</taxon>
        <taxon>Robiginitalea</taxon>
    </lineage>
</organism>
<evidence type="ECO:0000313" key="2">
    <source>
        <dbReference type="EMBL" id="MCO5724240.1"/>
    </source>
</evidence>
<proteinExistence type="predicted"/>
<dbReference type="EMBL" id="JAMXIB010000003">
    <property type="protein sequence ID" value="MCO5724240.1"/>
    <property type="molecule type" value="Genomic_DNA"/>
</dbReference>
<name>A0ABT1AW03_9FLAO</name>
<protein>
    <submittedName>
        <fullName evidence="2">DUF6427 family protein</fullName>
    </submittedName>
</protein>
<dbReference type="Proteomes" id="UP001206312">
    <property type="component" value="Unassembled WGS sequence"/>
</dbReference>
<keyword evidence="1" id="KW-0812">Transmembrane</keyword>
<comment type="caution">
    <text evidence="2">The sequence shown here is derived from an EMBL/GenBank/DDBJ whole genome shotgun (WGS) entry which is preliminary data.</text>
</comment>
<sequence>MFISSLFGKTRPVNYVLSLSFLFVFFLLAHTGFYGGLPQVAVLPEKILSLGALLLSVLAVNFIVQRNQLTATNAFALLFYCLFAVLFPETLVDPKVLFASFFLLLAERRLISLKSMKDVKSKVFDGAFWILVSSLFINWMVVFLVLVWLYIYFYEPKNLKLWFIPLAAIGTICLVGWAGSYLLGNPEHLLTHYTLSFKLPQAADFSGPWTRIVVFLILALLAGLVSFLRQSRSGHGRLTQMRLLALGWLMGIVVLLLTGDRMGSTVMLTFFPASVFLGKYVESIGRDFFRELVLGMALLASLGVFFTQWFLK</sequence>
<feature type="transmembrane region" description="Helical" evidence="1">
    <location>
        <begin position="209"/>
        <end position="228"/>
    </location>
</feature>
<feature type="transmembrane region" description="Helical" evidence="1">
    <location>
        <begin position="293"/>
        <end position="311"/>
    </location>
</feature>
<keyword evidence="1" id="KW-1133">Transmembrane helix</keyword>
<feature type="transmembrane region" description="Helical" evidence="1">
    <location>
        <begin position="76"/>
        <end position="106"/>
    </location>
</feature>
<accession>A0ABT1AW03</accession>
<feature type="transmembrane region" description="Helical" evidence="1">
    <location>
        <begin position="240"/>
        <end position="258"/>
    </location>
</feature>
<dbReference type="Pfam" id="PF19992">
    <property type="entry name" value="DUF6427"/>
    <property type="match status" value="1"/>
</dbReference>
<dbReference type="RefSeq" id="WP_252740621.1">
    <property type="nucleotide sequence ID" value="NZ_JAMXIB010000003.1"/>
</dbReference>
<keyword evidence="1" id="KW-0472">Membrane</keyword>
<feature type="transmembrane region" description="Helical" evidence="1">
    <location>
        <begin position="47"/>
        <end position="64"/>
    </location>
</feature>
<feature type="transmembrane region" description="Helical" evidence="1">
    <location>
        <begin position="161"/>
        <end position="183"/>
    </location>
</feature>
<evidence type="ECO:0000313" key="3">
    <source>
        <dbReference type="Proteomes" id="UP001206312"/>
    </source>
</evidence>
<gene>
    <name evidence="2" type="ORF">NG653_05200</name>
</gene>
<feature type="transmembrane region" description="Helical" evidence="1">
    <location>
        <begin position="12"/>
        <end position="35"/>
    </location>
</feature>
<keyword evidence="3" id="KW-1185">Reference proteome</keyword>
<feature type="transmembrane region" description="Helical" evidence="1">
    <location>
        <begin position="264"/>
        <end position="281"/>
    </location>
</feature>
<evidence type="ECO:0000256" key="1">
    <source>
        <dbReference type="SAM" id="Phobius"/>
    </source>
</evidence>
<dbReference type="InterPro" id="IPR045625">
    <property type="entry name" value="DUF6427"/>
</dbReference>